<dbReference type="EMBL" id="CP025958">
    <property type="protein sequence ID" value="AWM36053.1"/>
    <property type="molecule type" value="Genomic_DNA"/>
</dbReference>
<proteinExistence type="predicted"/>
<dbReference type="AlphaFoldDB" id="A0A2Z3GQE8"/>
<evidence type="ECO:0000313" key="2">
    <source>
        <dbReference type="Proteomes" id="UP000245802"/>
    </source>
</evidence>
<keyword evidence="2" id="KW-1185">Reference proteome</keyword>
<dbReference type="RefSeq" id="WP_010041269.1">
    <property type="nucleotide sequence ID" value="NZ_CP025958.1"/>
</dbReference>
<name>A0A2Z3GQE8_9BACT</name>
<evidence type="ECO:0000313" key="1">
    <source>
        <dbReference type="EMBL" id="AWM36053.1"/>
    </source>
</evidence>
<dbReference type="KEGG" id="gog:C1280_02870"/>
<accession>A0A2Z3GQE8</accession>
<organism evidence="1 2">
    <name type="scientific">Gemmata obscuriglobus</name>
    <dbReference type="NCBI Taxonomy" id="114"/>
    <lineage>
        <taxon>Bacteria</taxon>
        <taxon>Pseudomonadati</taxon>
        <taxon>Planctomycetota</taxon>
        <taxon>Planctomycetia</taxon>
        <taxon>Gemmatales</taxon>
        <taxon>Gemmataceae</taxon>
        <taxon>Gemmata</taxon>
    </lineage>
</organism>
<dbReference type="OrthoDB" id="296928at2"/>
<sequence length="177" mass="19190">MAGVSLGALPDFEENRAYRVAPYLHAAVLLQTVGEQVALETLTALAEDEDQGHKVIILCRMLFTARRGGEFRRPAIGVLGLYGGTEGADWPLEPIACVRGVPFLVYPAPYKLLAGFPEPGSWYLRYCAASCAWSNVQFALKSDAEKAEALGELLACGKWRSPLADHEVEGLAAQTRP</sequence>
<dbReference type="Proteomes" id="UP000245802">
    <property type="component" value="Chromosome"/>
</dbReference>
<gene>
    <name evidence="1" type="ORF">C1280_02870</name>
</gene>
<protein>
    <submittedName>
        <fullName evidence="1">Uncharacterized protein</fullName>
    </submittedName>
</protein>
<reference evidence="1 2" key="1">
    <citation type="submission" date="2018-01" db="EMBL/GenBank/DDBJ databases">
        <title>G. obscuriglobus.</title>
        <authorList>
            <person name="Franke J."/>
            <person name="Blomberg W."/>
            <person name="Selmecki A."/>
        </authorList>
    </citation>
    <scope>NUCLEOTIDE SEQUENCE [LARGE SCALE GENOMIC DNA]</scope>
    <source>
        <strain evidence="1 2">DSM 5831</strain>
    </source>
</reference>